<evidence type="ECO:0000313" key="1">
    <source>
        <dbReference type="EMBL" id="ABD70763.1"/>
    </source>
</evidence>
<name>Q21TZ0_ALBFT</name>
<reference evidence="2" key="1">
    <citation type="submission" date="2006-02" db="EMBL/GenBank/DDBJ databases">
        <title>Complete sequence of chromosome of Rhodoferax ferrireducens DSM 15236.</title>
        <authorList>
            <person name="Copeland A."/>
            <person name="Lucas S."/>
            <person name="Lapidus A."/>
            <person name="Barry K."/>
            <person name="Detter J.C."/>
            <person name="Glavina del Rio T."/>
            <person name="Hammon N."/>
            <person name="Israni S."/>
            <person name="Pitluck S."/>
            <person name="Brettin T."/>
            <person name="Bruce D."/>
            <person name="Han C."/>
            <person name="Tapia R."/>
            <person name="Gilna P."/>
            <person name="Kiss H."/>
            <person name="Schmutz J."/>
            <person name="Larimer F."/>
            <person name="Land M."/>
            <person name="Kyrpides N."/>
            <person name="Ivanova N."/>
            <person name="Richardson P."/>
        </authorList>
    </citation>
    <scope>NUCLEOTIDE SEQUENCE [LARGE SCALE GENOMIC DNA]</scope>
    <source>
        <strain evidence="2">ATCC BAA-621 / DSM 15236 / T118</strain>
    </source>
</reference>
<dbReference type="Proteomes" id="UP000008332">
    <property type="component" value="Chromosome"/>
</dbReference>
<gene>
    <name evidence="1" type="ordered locus">Rfer_3053</name>
</gene>
<dbReference type="EMBL" id="CP000267">
    <property type="protein sequence ID" value="ABD70763.1"/>
    <property type="molecule type" value="Genomic_DNA"/>
</dbReference>
<dbReference type="STRING" id="338969.Rfer_3053"/>
<proteinExistence type="predicted"/>
<dbReference type="HOGENOM" id="CLU_128727_0_0_4"/>
<dbReference type="eggNOG" id="ENOG50315VJ">
    <property type="taxonomic scope" value="Bacteria"/>
</dbReference>
<evidence type="ECO:0000313" key="2">
    <source>
        <dbReference type="Proteomes" id="UP000008332"/>
    </source>
</evidence>
<organism evidence="1 2">
    <name type="scientific">Albidiferax ferrireducens (strain ATCC BAA-621 / DSM 15236 / T118)</name>
    <name type="common">Rhodoferax ferrireducens</name>
    <dbReference type="NCBI Taxonomy" id="338969"/>
    <lineage>
        <taxon>Bacteria</taxon>
        <taxon>Pseudomonadati</taxon>
        <taxon>Pseudomonadota</taxon>
        <taxon>Betaproteobacteria</taxon>
        <taxon>Burkholderiales</taxon>
        <taxon>Comamonadaceae</taxon>
        <taxon>Rhodoferax</taxon>
    </lineage>
</organism>
<accession>Q21TZ0</accession>
<dbReference type="RefSeq" id="WP_011465329.1">
    <property type="nucleotide sequence ID" value="NC_007908.1"/>
</dbReference>
<dbReference type="AlphaFoldDB" id="Q21TZ0"/>
<keyword evidence="2" id="KW-1185">Reference proteome</keyword>
<sequence length="119" mass="13710">MRRELDDLLCQHYPDIFRDRHGDRAETGMCWGFGCGDGWFDIIDGLCAEITSQVKAGAMPPVVASQVKEKSGYLRFYIRGHFNRDNNREAHRLIDLAQQKAERICQECEKPVELPGVRR</sequence>
<protein>
    <submittedName>
        <fullName evidence="1">Uncharacterized protein</fullName>
    </submittedName>
</protein>
<dbReference type="KEGG" id="rfr:Rfer_3053"/>